<protein>
    <recommendedName>
        <fullName evidence="4">Neutral/alkaline non-lysosomal ceramidase N-terminal domain-containing protein</fullName>
    </recommendedName>
</protein>
<proteinExistence type="predicted"/>
<dbReference type="RefSeq" id="WP_152098704.1">
    <property type="nucleotide sequence ID" value="NZ_AP021861.1"/>
</dbReference>
<name>A0A5K7X853_9BACT</name>
<evidence type="ECO:0000313" key="2">
    <source>
        <dbReference type="EMBL" id="BBO32800.1"/>
    </source>
</evidence>
<accession>A0A5K7X853</accession>
<dbReference type="EMBL" id="AP021861">
    <property type="protein sequence ID" value="BBO32800.1"/>
    <property type="molecule type" value="Genomic_DNA"/>
</dbReference>
<dbReference type="Proteomes" id="UP000326837">
    <property type="component" value="Chromosome"/>
</dbReference>
<feature type="chain" id="PRO_5024872717" description="Neutral/alkaline non-lysosomal ceramidase N-terminal domain-containing protein" evidence="1">
    <location>
        <begin position="26"/>
        <end position="456"/>
    </location>
</feature>
<keyword evidence="3" id="KW-1185">Reference proteome</keyword>
<dbReference type="KEGG" id="lpav:PLANPX_2412"/>
<sequence length="456" mass="48975">MKTNLHSLAAIVVALMTCSATIGGAAELRIAHFAVDVTPPVGTPLCLGLAPRTTGVDDLLTARGVIFLPAGQAPVALVAVDWVGIANGSHERWRAAVAKACGTTPERVAVQTLHQHDAPGCDLGAEERAAEAGINGELLDHQFSLSTIESVAKAAEQALASPQPVTHLGYGRGDVERVASNRRILGSDGKVAEQRMSSAAERLRELPEGTIDPNARVVSFWNDDQPLLALTYYATHPQSYYRTGKASADFVGMARSAREAALPGVFHIHFNGASGNVAAGKYNDGTPPRRAELAERLAAGHERAWSNIQKTSLRDLEFDWKSIEVQLPLAAWLQRDELDQLLADKSSPLIDRLQAARGLSYLGRSETGRPIVLSRLRIGPVDLLHLPGEPFVEYQLVTQKLAPARFVCVAAYGDYGPGYIGLHRSYAEGGYETGRASRTAPQVETTLMGAIEELCR</sequence>
<keyword evidence="1" id="KW-0732">Signal</keyword>
<evidence type="ECO:0000313" key="3">
    <source>
        <dbReference type="Proteomes" id="UP000326837"/>
    </source>
</evidence>
<gene>
    <name evidence="2" type="ORF">PLANPX_2412</name>
</gene>
<evidence type="ECO:0000256" key="1">
    <source>
        <dbReference type="SAM" id="SignalP"/>
    </source>
</evidence>
<organism evidence="2 3">
    <name type="scientific">Lacipirellula parvula</name>
    <dbReference type="NCBI Taxonomy" id="2650471"/>
    <lineage>
        <taxon>Bacteria</taxon>
        <taxon>Pseudomonadati</taxon>
        <taxon>Planctomycetota</taxon>
        <taxon>Planctomycetia</taxon>
        <taxon>Pirellulales</taxon>
        <taxon>Lacipirellulaceae</taxon>
        <taxon>Lacipirellula</taxon>
    </lineage>
</organism>
<dbReference type="AlphaFoldDB" id="A0A5K7X853"/>
<evidence type="ECO:0008006" key="4">
    <source>
        <dbReference type="Google" id="ProtNLM"/>
    </source>
</evidence>
<feature type="signal peptide" evidence="1">
    <location>
        <begin position="1"/>
        <end position="25"/>
    </location>
</feature>
<reference evidence="3" key="1">
    <citation type="submission" date="2019-10" db="EMBL/GenBank/DDBJ databases">
        <title>Lacipirellula parvula gen. nov., sp. nov., representing a lineage of planctomycetes widespread in freshwater anoxic habitats, and description of the family Lacipirellulaceae.</title>
        <authorList>
            <person name="Dedysh S.N."/>
            <person name="Kulichevskaya I.S."/>
            <person name="Beletsky A.V."/>
            <person name="Rakitin A.L."/>
            <person name="Mardanov A.V."/>
            <person name="Ivanova A.A."/>
            <person name="Saltykova V.X."/>
            <person name="Rijpstra W.I.C."/>
            <person name="Sinninghe Damste J.S."/>
            <person name="Ravin N.V."/>
        </authorList>
    </citation>
    <scope>NUCLEOTIDE SEQUENCE [LARGE SCALE GENOMIC DNA]</scope>
    <source>
        <strain evidence="3">PX69</strain>
    </source>
</reference>